<dbReference type="Proteomes" id="UP001208131">
    <property type="component" value="Unassembled WGS sequence"/>
</dbReference>
<protein>
    <submittedName>
        <fullName evidence="1">Uncharacterized protein</fullName>
    </submittedName>
</protein>
<dbReference type="RefSeq" id="WP_267300709.1">
    <property type="nucleotide sequence ID" value="NZ_JAOQJZ010000004.1"/>
</dbReference>
<keyword evidence="2" id="KW-1185">Reference proteome</keyword>
<sequence>MDITKRLSVLLITAVTAVSLVSCGQATSSKVSSDSEVSSVVNAKVSAWDNLNDKEKDFYKGLEKKGHTIDKDTGYVYIDAAGFQDDWGRTYGNEGIVITYWFGNEE</sequence>
<dbReference type="PROSITE" id="PS51257">
    <property type="entry name" value="PROKAR_LIPOPROTEIN"/>
    <property type="match status" value="1"/>
</dbReference>
<reference evidence="1 2" key="1">
    <citation type="journal article" date="2021" name="ISME Commun">
        <title>Automated analysis of genomic sequences facilitates high-throughput and comprehensive description of bacteria.</title>
        <authorList>
            <person name="Hitch T.C.A."/>
        </authorList>
    </citation>
    <scope>NUCLEOTIDE SEQUENCE [LARGE SCALE GENOMIC DNA]</scope>
    <source>
        <strain evidence="1 2">Sanger_31</strain>
    </source>
</reference>
<dbReference type="EMBL" id="JAOQJZ010000004">
    <property type="protein sequence ID" value="MCU6705357.1"/>
    <property type="molecule type" value="Genomic_DNA"/>
</dbReference>
<gene>
    <name evidence="1" type="ORF">OCV57_05370</name>
</gene>
<organism evidence="1 2">
    <name type="scientific">Hominimerdicola aceti</name>
    <dbReference type="NCBI Taxonomy" id="2981726"/>
    <lineage>
        <taxon>Bacteria</taxon>
        <taxon>Bacillati</taxon>
        <taxon>Bacillota</taxon>
        <taxon>Clostridia</taxon>
        <taxon>Eubacteriales</taxon>
        <taxon>Oscillospiraceae</taxon>
        <taxon>Hominimerdicola</taxon>
    </lineage>
</organism>
<comment type="caution">
    <text evidence="1">The sequence shown here is derived from an EMBL/GenBank/DDBJ whole genome shotgun (WGS) entry which is preliminary data.</text>
</comment>
<name>A0AAE3LK50_9FIRM</name>
<evidence type="ECO:0000313" key="1">
    <source>
        <dbReference type="EMBL" id="MCU6705357.1"/>
    </source>
</evidence>
<accession>A0AAE3LK50</accession>
<proteinExistence type="predicted"/>
<dbReference type="AlphaFoldDB" id="A0AAE3LK50"/>
<evidence type="ECO:0000313" key="2">
    <source>
        <dbReference type="Proteomes" id="UP001208131"/>
    </source>
</evidence>